<protein>
    <submittedName>
        <fullName evidence="3">Polyisoprenoid-binding protein YceI</fullName>
    </submittedName>
</protein>
<dbReference type="PANTHER" id="PTHR34406:SF1">
    <property type="entry name" value="PROTEIN YCEI"/>
    <property type="match status" value="1"/>
</dbReference>
<evidence type="ECO:0000313" key="4">
    <source>
        <dbReference type="Proteomes" id="UP000192455"/>
    </source>
</evidence>
<keyword evidence="4" id="KW-1185">Reference proteome</keyword>
<dbReference type="Pfam" id="PF04264">
    <property type="entry name" value="YceI"/>
    <property type="match status" value="1"/>
</dbReference>
<feature type="chain" id="PRO_5013000776" evidence="1">
    <location>
        <begin position="27"/>
        <end position="213"/>
    </location>
</feature>
<feature type="domain" description="Lipid/polyisoprenoid-binding YceI-like" evidence="2">
    <location>
        <begin position="30"/>
        <end position="194"/>
    </location>
</feature>
<evidence type="ECO:0000313" key="3">
    <source>
        <dbReference type="EMBL" id="SIT87022.1"/>
    </source>
</evidence>
<dbReference type="InterPro" id="IPR007372">
    <property type="entry name" value="Lipid/polyisoprenoid-bd_YceI"/>
</dbReference>
<dbReference type="EMBL" id="FTPS01000003">
    <property type="protein sequence ID" value="SIT87022.1"/>
    <property type="molecule type" value="Genomic_DNA"/>
</dbReference>
<proteinExistence type="predicted"/>
<dbReference type="Gene3D" id="2.40.128.110">
    <property type="entry name" value="Lipid/polyisoprenoid-binding, YceI-like"/>
    <property type="match status" value="1"/>
</dbReference>
<dbReference type="InterPro" id="IPR036761">
    <property type="entry name" value="TTHA0802/YceI-like_sf"/>
</dbReference>
<feature type="signal peptide" evidence="1">
    <location>
        <begin position="1"/>
        <end position="26"/>
    </location>
</feature>
<evidence type="ECO:0000259" key="2">
    <source>
        <dbReference type="SMART" id="SM00867"/>
    </source>
</evidence>
<evidence type="ECO:0000256" key="1">
    <source>
        <dbReference type="SAM" id="SignalP"/>
    </source>
</evidence>
<accession>A0A1R3X9D2</accession>
<sequence length="213" mass="23352">MKAFDHITTRLLSAGFLAALALPASAAEQTYALDPTHTQVQANWNHLGFSNPGAAFSIKEGTLIWNDENPLDSSVTVTIPVNSVDTRVPLLDETFRTEYFKADEFPEITFESTGATRVGQSDDYRITGDLTMHGVTRPVVLDATLNHMGEHPMLETPAIGFDATTTIRRSEFGLDAEVPFVSDEVTITITGEAVDPEALEGFLEMIEYAPDWD</sequence>
<dbReference type="OrthoDB" id="9811006at2"/>
<gene>
    <name evidence="3" type="ORF">SAMN05421849_2516</name>
</gene>
<name>A0A1R3X9D2_9RHOB</name>
<organism evidence="3 4">
    <name type="scientific">Pontibaca methylaminivorans</name>
    <dbReference type="NCBI Taxonomy" id="515897"/>
    <lineage>
        <taxon>Bacteria</taxon>
        <taxon>Pseudomonadati</taxon>
        <taxon>Pseudomonadota</taxon>
        <taxon>Alphaproteobacteria</taxon>
        <taxon>Rhodobacterales</taxon>
        <taxon>Roseobacteraceae</taxon>
        <taxon>Pontibaca</taxon>
    </lineage>
</organism>
<keyword evidence="1" id="KW-0732">Signal</keyword>
<dbReference type="PANTHER" id="PTHR34406">
    <property type="entry name" value="PROTEIN YCEI"/>
    <property type="match status" value="1"/>
</dbReference>
<dbReference type="AlphaFoldDB" id="A0A1R3X9D2"/>
<dbReference type="SMART" id="SM00867">
    <property type="entry name" value="YceI"/>
    <property type="match status" value="1"/>
</dbReference>
<dbReference type="SUPFAM" id="SSF101874">
    <property type="entry name" value="YceI-like"/>
    <property type="match status" value="1"/>
</dbReference>
<dbReference type="Proteomes" id="UP000192455">
    <property type="component" value="Unassembled WGS sequence"/>
</dbReference>
<dbReference type="RefSeq" id="WP_076650391.1">
    <property type="nucleotide sequence ID" value="NZ_FTPS01000003.1"/>
</dbReference>
<reference evidence="3 4" key="1">
    <citation type="submission" date="2017-01" db="EMBL/GenBank/DDBJ databases">
        <authorList>
            <person name="Mah S.A."/>
            <person name="Swanson W.J."/>
            <person name="Moy G.W."/>
            <person name="Vacquier V.D."/>
        </authorList>
    </citation>
    <scope>NUCLEOTIDE SEQUENCE [LARGE SCALE GENOMIC DNA]</scope>
    <source>
        <strain evidence="3 4">DSM 21219</strain>
    </source>
</reference>